<sequence>MTIVELREADRSGAARLVGLRAPAAVGALALGITAVAAWHDPYRAGAYLGCPFYLLTGLYCPICGSTRALYDLAHLNLSAAWGMNPLFVLTVPLLVATWLRWSARSWRGGAGTGFRPLSPRRALAGVVVLVVFGILRNVPVLAPWLAP</sequence>
<feature type="transmembrane region" description="Helical" evidence="1">
    <location>
        <begin position="20"/>
        <end position="39"/>
    </location>
</feature>
<dbReference type="InterPro" id="IPR021215">
    <property type="entry name" value="DUF2752"/>
</dbReference>
<evidence type="ECO:0000313" key="2">
    <source>
        <dbReference type="EMBL" id="OIQ91361.1"/>
    </source>
</evidence>
<evidence type="ECO:0008006" key="3">
    <source>
        <dbReference type="Google" id="ProtNLM"/>
    </source>
</evidence>
<name>A0A1J5R638_9ZZZZ</name>
<reference evidence="2" key="1">
    <citation type="submission" date="2016-10" db="EMBL/GenBank/DDBJ databases">
        <title>Sequence of Gallionella enrichment culture.</title>
        <authorList>
            <person name="Poehlein A."/>
            <person name="Muehling M."/>
            <person name="Daniel R."/>
        </authorList>
    </citation>
    <scope>NUCLEOTIDE SEQUENCE</scope>
</reference>
<dbReference type="Pfam" id="PF10825">
    <property type="entry name" value="DUF2752"/>
    <property type="match status" value="1"/>
</dbReference>
<dbReference type="EMBL" id="MLJW01000262">
    <property type="protein sequence ID" value="OIQ91361.1"/>
    <property type="molecule type" value="Genomic_DNA"/>
</dbReference>
<accession>A0A1J5R638</accession>
<feature type="transmembrane region" description="Helical" evidence="1">
    <location>
        <begin position="123"/>
        <end position="147"/>
    </location>
</feature>
<organism evidence="2">
    <name type="scientific">mine drainage metagenome</name>
    <dbReference type="NCBI Taxonomy" id="410659"/>
    <lineage>
        <taxon>unclassified sequences</taxon>
        <taxon>metagenomes</taxon>
        <taxon>ecological metagenomes</taxon>
    </lineage>
</organism>
<feature type="transmembrane region" description="Helical" evidence="1">
    <location>
        <begin position="83"/>
        <end position="102"/>
    </location>
</feature>
<evidence type="ECO:0000256" key="1">
    <source>
        <dbReference type="SAM" id="Phobius"/>
    </source>
</evidence>
<proteinExistence type="predicted"/>
<comment type="caution">
    <text evidence="2">The sequence shown here is derived from an EMBL/GenBank/DDBJ whole genome shotgun (WGS) entry which is preliminary data.</text>
</comment>
<dbReference type="AlphaFoldDB" id="A0A1J5R638"/>
<keyword evidence="1" id="KW-0472">Membrane</keyword>
<keyword evidence="1" id="KW-1133">Transmembrane helix</keyword>
<gene>
    <name evidence="2" type="ORF">GALL_267580</name>
</gene>
<protein>
    <recommendedName>
        <fullName evidence="3">DUF2752 domain-containing protein</fullName>
    </recommendedName>
</protein>
<keyword evidence="1" id="KW-0812">Transmembrane</keyword>